<dbReference type="CDD" id="cd05353">
    <property type="entry name" value="hydroxyacyl-CoA-like_DH_SDR_c-like"/>
    <property type="match status" value="2"/>
</dbReference>
<dbReference type="STRING" id="1097556.R4X6U7"/>
<keyword evidence="15" id="KW-0511">Multifunctional enzyme</keyword>
<keyword evidence="12" id="KW-0576">Peroxisome</keyword>
<dbReference type="GO" id="GO:0006635">
    <property type="term" value="P:fatty acid beta-oxidation"/>
    <property type="evidence" value="ECO:0007669"/>
    <property type="project" value="UniProtKB-UniPathway"/>
</dbReference>
<evidence type="ECO:0000256" key="4">
    <source>
        <dbReference type="ARBA" id="ARBA00011245"/>
    </source>
</evidence>
<dbReference type="InterPro" id="IPR054357">
    <property type="entry name" value="MFE-2_N"/>
</dbReference>
<keyword evidence="14" id="KW-0456">Lyase</keyword>
<dbReference type="InterPro" id="IPR029069">
    <property type="entry name" value="HotDog_dom_sf"/>
</dbReference>
<dbReference type="GO" id="GO:0016853">
    <property type="term" value="F:isomerase activity"/>
    <property type="evidence" value="ECO:0007669"/>
    <property type="project" value="UniProtKB-KW"/>
</dbReference>
<dbReference type="UniPathway" id="UPA00659"/>
<dbReference type="PRINTS" id="PR00080">
    <property type="entry name" value="SDRFAMILY"/>
</dbReference>
<keyword evidence="10" id="KW-0560">Oxidoreductase</keyword>
<evidence type="ECO:0000256" key="8">
    <source>
        <dbReference type="ARBA" id="ARBA00022832"/>
    </source>
</evidence>
<evidence type="ECO:0000256" key="16">
    <source>
        <dbReference type="ARBA" id="ARBA00029334"/>
    </source>
</evidence>
<dbReference type="PRINTS" id="PR00081">
    <property type="entry name" value="GDHRDH"/>
</dbReference>
<evidence type="ECO:0000256" key="14">
    <source>
        <dbReference type="ARBA" id="ARBA00023239"/>
    </source>
</evidence>
<evidence type="ECO:0000256" key="6">
    <source>
        <dbReference type="ARBA" id="ARBA00013156"/>
    </source>
</evidence>
<evidence type="ECO:0000256" key="1">
    <source>
        <dbReference type="ARBA" id="ARBA00004275"/>
    </source>
</evidence>
<dbReference type="OrthoDB" id="3592703at2759"/>
<feature type="domain" description="Ketoreductase" evidence="22">
    <location>
        <begin position="315"/>
        <end position="489"/>
    </location>
</feature>
<dbReference type="SUPFAM" id="SSF54637">
    <property type="entry name" value="Thioesterase/thiol ester dehydrase-isomerase"/>
    <property type="match status" value="2"/>
</dbReference>
<dbReference type="PROSITE" id="PS00061">
    <property type="entry name" value="ADH_SHORT"/>
    <property type="match status" value="1"/>
</dbReference>
<dbReference type="InterPro" id="IPR020904">
    <property type="entry name" value="Sc_DH/Rdtase_CS"/>
</dbReference>
<evidence type="ECO:0000256" key="12">
    <source>
        <dbReference type="ARBA" id="ARBA00023140"/>
    </source>
</evidence>
<gene>
    <name evidence="23" type="ORF">TAPDE_000597</name>
</gene>
<dbReference type="SMART" id="SM00822">
    <property type="entry name" value="PKS_KR"/>
    <property type="match status" value="1"/>
</dbReference>
<dbReference type="InterPro" id="IPR051687">
    <property type="entry name" value="Peroxisomal_Beta-Oxidation"/>
</dbReference>
<dbReference type="Gene3D" id="3.10.129.10">
    <property type="entry name" value="Hotdog Thioesterase"/>
    <property type="match status" value="2"/>
</dbReference>
<name>R4X6U7_TAPDE</name>
<feature type="compositionally biased region" description="Basic and acidic residues" evidence="21">
    <location>
        <begin position="779"/>
        <end position="789"/>
    </location>
</feature>
<dbReference type="InterPro" id="IPR036291">
    <property type="entry name" value="NAD(P)-bd_dom_sf"/>
</dbReference>
<evidence type="ECO:0000256" key="18">
    <source>
        <dbReference type="ARBA" id="ARBA00055743"/>
    </source>
</evidence>
<dbReference type="FunFam" id="3.40.50.720:FF:000185">
    <property type="entry name" value="peroxisomal multifunctional enzyme type 2"/>
    <property type="match status" value="1"/>
</dbReference>
<keyword evidence="7" id="KW-0677">Repeat</keyword>
<dbReference type="InterPro" id="IPR002539">
    <property type="entry name" value="MaoC-like_dom"/>
</dbReference>
<evidence type="ECO:0000256" key="3">
    <source>
        <dbReference type="ARBA" id="ARBA00006484"/>
    </source>
</evidence>
<evidence type="ECO:0000256" key="20">
    <source>
        <dbReference type="ARBA" id="ARBA00081853"/>
    </source>
</evidence>
<comment type="function">
    <text evidence="18">Second trifunctional enzyme acting on the beta-oxidation pathway for fatty acids, possessing hydratase-dehydrogenase-epimerase activities. Converts trans-2-enoyl-CoA via D-3-hydroxyacyl-CoA to 3-ketoacyl-CoA.</text>
</comment>
<accession>R4X6U7</accession>
<dbReference type="EC" id="1.1.1.n12" evidence="5"/>
<dbReference type="FunFam" id="3.10.129.10:FF:000013">
    <property type="entry name" value="Peroxisomal multifunctional enzyme type 2"/>
    <property type="match status" value="1"/>
</dbReference>
<dbReference type="Pfam" id="PF01575">
    <property type="entry name" value="MaoC_dehydratas"/>
    <property type="match status" value="1"/>
</dbReference>
<evidence type="ECO:0000256" key="2">
    <source>
        <dbReference type="ARBA" id="ARBA00005005"/>
    </source>
</evidence>
<comment type="pathway">
    <text evidence="2">Lipid metabolism; fatty acid beta-oxidation.</text>
</comment>
<evidence type="ECO:0000256" key="11">
    <source>
        <dbReference type="ARBA" id="ARBA00023098"/>
    </source>
</evidence>
<dbReference type="CDD" id="cd03448">
    <property type="entry name" value="HDE_HSD"/>
    <property type="match status" value="1"/>
</dbReference>
<evidence type="ECO:0000256" key="15">
    <source>
        <dbReference type="ARBA" id="ARBA00023268"/>
    </source>
</evidence>
<keyword evidence="13" id="KW-0413">Isomerase</keyword>
<evidence type="ECO:0000313" key="23">
    <source>
        <dbReference type="EMBL" id="CCG80937.1"/>
    </source>
</evidence>
<sequence length="900" mass="97316">MSDIRFDNKTVIVTGAGGGLGKAYSLFFGSRGANVVVNDLGGSARGQGADSRAADIVVNEITKAGGKAVANYNSVEDGDKIVETALKAFGSVHILINNAGILRDVSFKNMKDEDWDLIYKVHTYGAYKCARACWPVFRKQGFGRIINTASAAGLYGNFGQTNYSAQKLGMVAFSGTLAKEGQKYNILANTIAPIAASRMTATIMGEEQLKLVTPDFVVPTVAFLVSEQTENTGGVYELGGGFVSKLRWQRAGGALLKTDASLTPSAILAKWDDVNNFDEATYPESVMDMDYPGVLEAGSKIPSNVQGEDISFKNKVVVITGAGGGLGRAYALQFAKLGAKLVINDVGNPDGVIAEVKKLGAEAVGDKHSVEDGDAVIKTAIDAFGAVHVLINNAGILRDKSFSAMTDEQWQIIHAVHVRGTYKVTKAAWPYFLKQKEGRVVNTASAAGLYSNFGQANYATAKMAILGLSQALAREGEKYNILTNCIAPNAGTNMTRTIMPEEMVQAMSPDFVAPLVALLASDKAPANGHVFETGCGWIGRVRWQRTAGHGFPVDVKMTPEHIREHWSDIIDFEKDEPTNPESGSEAIMAIMANSENKANGEAGDDATEESPLAAVQKVLTEKFEEFKYNYTERDVVLYNLGIGAKHSELPFVYENNEDFEVIPTFGVIPQFESQMAIPYDEFLPNFSPMMLLHGEQYLEIKKFPIPTSGALTAQARVIEVLDKGKAASVVLQTVTKDENGEELFLNEGTIFIRGSGGYGGESKGKDRGAATSANKIPARKPDSVVEEKTTEDQAALYRLSGDYNPLHIDPAFAAVGKFPKPILHGLCFFGFSGKHVYKTYGMFKNIKVRFVGSVYPGETLRTEMWKEGNKIIFQTKVVERDVVCIAAAAAELQSKVEPKL</sequence>
<dbReference type="PANTHER" id="PTHR45024:SF2">
    <property type="entry name" value="SCP2 DOMAIN-CONTAINING PROTEIN"/>
    <property type="match status" value="1"/>
</dbReference>
<dbReference type="EC" id="4.2.1.119" evidence="6"/>
<comment type="subcellular location">
    <subcellularLocation>
        <location evidence="1">Peroxisome</location>
    </subcellularLocation>
</comment>
<comment type="caution">
    <text evidence="23">The sequence shown here is derived from an EMBL/GenBank/DDBJ whole genome shotgun (WGS) entry which is preliminary data.</text>
</comment>
<dbReference type="Pfam" id="PF22622">
    <property type="entry name" value="MFE-2_hydrat-2_N"/>
    <property type="match status" value="1"/>
</dbReference>
<dbReference type="InterPro" id="IPR002347">
    <property type="entry name" value="SDR_fam"/>
</dbReference>
<dbReference type="Gene3D" id="3.40.50.720">
    <property type="entry name" value="NAD(P)-binding Rossmann-like Domain"/>
    <property type="match status" value="2"/>
</dbReference>
<evidence type="ECO:0000256" key="5">
    <source>
        <dbReference type="ARBA" id="ARBA00012456"/>
    </source>
</evidence>
<comment type="catalytic activity">
    <reaction evidence="16">
        <text>a (3R)-3-hydroxyacyl-CoA = a (2E)-enoyl-CoA + H2O</text>
        <dbReference type="Rhea" id="RHEA:26526"/>
        <dbReference type="ChEBI" id="CHEBI:15377"/>
        <dbReference type="ChEBI" id="CHEBI:57319"/>
        <dbReference type="ChEBI" id="CHEBI:58856"/>
        <dbReference type="EC" id="4.2.1.119"/>
    </reaction>
</comment>
<comment type="similarity">
    <text evidence="3">Belongs to the short-chain dehydrogenases/reductases (SDR) family.</text>
</comment>
<evidence type="ECO:0000256" key="10">
    <source>
        <dbReference type="ARBA" id="ARBA00023002"/>
    </source>
</evidence>
<evidence type="ECO:0000256" key="17">
    <source>
        <dbReference type="ARBA" id="ARBA00052025"/>
    </source>
</evidence>
<evidence type="ECO:0000256" key="21">
    <source>
        <dbReference type="SAM" id="MobiDB-lite"/>
    </source>
</evidence>
<comment type="catalytic activity">
    <reaction evidence="17">
        <text>a (3R)-3-hydroxyacyl-CoA + NAD(+) = a 3-oxoacyl-CoA + NADH + H(+)</text>
        <dbReference type="Rhea" id="RHEA:32711"/>
        <dbReference type="ChEBI" id="CHEBI:15378"/>
        <dbReference type="ChEBI" id="CHEBI:57319"/>
        <dbReference type="ChEBI" id="CHEBI:57540"/>
        <dbReference type="ChEBI" id="CHEBI:57945"/>
        <dbReference type="ChEBI" id="CHEBI:90726"/>
        <dbReference type="EC" id="1.1.1.n12"/>
    </reaction>
</comment>
<keyword evidence="24" id="KW-1185">Reference proteome</keyword>
<evidence type="ECO:0000256" key="13">
    <source>
        <dbReference type="ARBA" id="ARBA00023235"/>
    </source>
</evidence>
<feature type="region of interest" description="Disordered" evidence="21">
    <location>
        <begin position="758"/>
        <end position="789"/>
    </location>
</feature>
<dbReference type="EMBL" id="CAHR02000020">
    <property type="protein sequence ID" value="CCG80937.1"/>
    <property type="molecule type" value="Genomic_DNA"/>
</dbReference>
<comment type="subunit">
    <text evidence="4">Monomer.</text>
</comment>
<evidence type="ECO:0000256" key="9">
    <source>
        <dbReference type="ARBA" id="ARBA00022857"/>
    </source>
</evidence>
<keyword evidence="8" id="KW-0276">Fatty acid metabolism</keyword>
<dbReference type="Proteomes" id="UP000013776">
    <property type="component" value="Unassembled WGS sequence"/>
</dbReference>
<evidence type="ECO:0000256" key="19">
    <source>
        <dbReference type="ARBA" id="ARBA00073871"/>
    </source>
</evidence>
<dbReference type="GO" id="GO:0018812">
    <property type="term" value="F:3-hydroxyacyl-CoA dehydratase activity"/>
    <property type="evidence" value="ECO:0007669"/>
    <property type="project" value="UniProtKB-EC"/>
</dbReference>
<dbReference type="GO" id="GO:0016491">
    <property type="term" value="F:oxidoreductase activity"/>
    <property type="evidence" value="ECO:0007669"/>
    <property type="project" value="UniProtKB-KW"/>
</dbReference>
<reference evidence="23 24" key="1">
    <citation type="journal article" date="2013" name="MBio">
        <title>Genome sequencing of the plant pathogen Taphrina deformans, the causal agent of peach leaf curl.</title>
        <authorList>
            <person name="Cisse O.H."/>
            <person name="Almeida J.M.G.C.F."/>
            <person name="Fonseca A."/>
            <person name="Kumar A.A."/>
            <person name="Salojaervi J."/>
            <person name="Overmyer K."/>
            <person name="Hauser P.M."/>
            <person name="Pagni M."/>
        </authorList>
    </citation>
    <scope>NUCLEOTIDE SEQUENCE [LARGE SCALE GENOMIC DNA]</scope>
    <source>
        <strain evidence="24">PYCC 5710 / ATCC 11124 / CBS 356.35 / IMI 108563 / JCM 9778 / NBRC 8474</strain>
    </source>
</reference>
<evidence type="ECO:0000313" key="24">
    <source>
        <dbReference type="Proteomes" id="UP000013776"/>
    </source>
</evidence>
<organism evidence="23 24">
    <name type="scientific">Taphrina deformans (strain PYCC 5710 / ATCC 11124 / CBS 356.35 / IMI 108563 / JCM 9778 / NBRC 8474)</name>
    <name type="common">Peach leaf curl fungus</name>
    <name type="synonym">Lalaria deformans</name>
    <dbReference type="NCBI Taxonomy" id="1097556"/>
    <lineage>
        <taxon>Eukaryota</taxon>
        <taxon>Fungi</taxon>
        <taxon>Dikarya</taxon>
        <taxon>Ascomycota</taxon>
        <taxon>Taphrinomycotina</taxon>
        <taxon>Taphrinomycetes</taxon>
        <taxon>Taphrinales</taxon>
        <taxon>Taphrinaceae</taxon>
        <taxon>Taphrina</taxon>
    </lineage>
</organism>
<keyword evidence="9" id="KW-0521">NADP</keyword>
<dbReference type="SUPFAM" id="SSF51735">
    <property type="entry name" value="NAD(P)-binding Rossmann-fold domains"/>
    <property type="match status" value="2"/>
</dbReference>
<dbReference type="FunFam" id="3.40.50.720:FF:000410">
    <property type="entry name" value="Peroxisomal multifunctional beta-oxidation protein"/>
    <property type="match status" value="1"/>
</dbReference>
<dbReference type="GO" id="GO:0005777">
    <property type="term" value="C:peroxisome"/>
    <property type="evidence" value="ECO:0007669"/>
    <property type="project" value="UniProtKB-SubCell"/>
</dbReference>
<dbReference type="Pfam" id="PF00106">
    <property type="entry name" value="adh_short"/>
    <property type="match status" value="2"/>
</dbReference>
<evidence type="ECO:0000256" key="7">
    <source>
        <dbReference type="ARBA" id="ARBA00022737"/>
    </source>
</evidence>
<dbReference type="PANTHER" id="PTHR45024">
    <property type="entry name" value="DEHYDROGENASES, SHORT CHAIN"/>
    <property type="match status" value="1"/>
</dbReference>
<dbReference type="InterPro" id="IPR057326">
    <property type="entry name" value="KR_dom"/>
</dbReference>
<evidence type="ECO:0000259" key="22">
    <source>
        <dbReference type="SMART" id="SM00822"/>
    </source>
</evidence>
<protein>
    <recommendedName>
        <fullName evidence="19">Peroxisomal hydratase-dehydrogenase-epimerase</fullName>
        <ecNumber evidence="5">1.1.1.n12</ecNumber>
        <ecNumber evidence="6">4.2.1.119</ecNumber>
    </recommendedName>
    <alternativeName>
        <fullName evidence="20">Multifunctional beta-oxidation protein</fullName>
    </alternativeName>
</protein>
<keyword evidence="11" id="KW-0443">Lipid metabolism</keyword>
<dbReference type="eggNOG" id="KOG1206">
    <property type="taxonomic scope" value="Eukaryota"/>
</dbReference>
<dbReference type="VEuPathDB" id="FungiDB:TAPDE_000597"/>
<proteinExistence type="inferred from homology"/>
<dbReference type="AlphaFoldDB" id="R4X6U7"/>